<reference evidence="6" key="1">
    <citation type="submission" date="2022-01" db="EMBL/GenBank/DDBJ databases">
        <authorList>
            <person name="King R."/>
        </authorList>
    </citation>
    <scope>NUCLEOTIDE SEQUENCE</scope>
</reference>
<keyword evidence="7" id="KW-1185">Reference proteome</keyword>
<comment type="similarity">
    <text evidence="1">Belongs to the eukaryotic ribosomal protein eS7 family.</text>
</comment>
<dbReference type="GO" id="GO:0003735">
    <property type="term" value="F:structural constituent of ribosome"/>
    <property type="evidence" value="ECO:0007669"/>
    <property type="project" value="InterPro"/>
</dbReference>
<sequence>MVTKIIKFGWAKPDASETQVAQSLLVLKINSNLKAQLRELHITKTREMQLNKKRIIIYTSMPKLKQFQKFKLY</sequence>
<evidence type="ECO:0000313" key="6">
    <source>
        <dbReference type="EMBL" id="CAG9827116.1"/>
    </source>
</evidence>
<dbReference type="Proteomes" id="UP001153709">
    <property type="component" value="Chromosome 1"/>
</dbReference>
<accession>A0A9N9SQ41</accession>
<organism evidence="6 7">
    <name type="scientific">Diabrotica balteata</name>
    <name type="common">Banded cucumber beetle</name>
    <dbReference type="NCBI Taxonomy" id="107213"/>
    <lineage>
        <taxon>Eukaryota</taxon>
        <taxon>Metazoa</taxon>
        <taxon>Ecdysozoa</taxon>
        <taxon>Arthropoda</taxon>
        <taxon>Hexapoda</taxon>
        <taxon>Insecta</taxon>
        <taxon>Pterygota</taxon>
        <taxon>Neoptera</taxon>
        <taxon>Endopterygota</taxon>
        <taxon>Coleoptera</taxon>
        <taxon>Polyphaga</taxon>
        <taxon>Cucujiformia</taxon>
        <taxon>Chrysomeloidea</taxon>
        <taxon>Chrysomelidae</taxon>
        <taxon>Galerucinae</taxon>
        <taxon>Diabroticina</taxon>
        <taxon>Diabroticites</taxon>
        <taxon>Diabrotica</taxon>
    </lineage>
</organism>
<dbReference type="GO" id="GO:1990904">
    <property type="term" value="C:ribonucleoprotein complex"/>
    <property type="evidence" value="ECO:0007669"/>
    <property type="project" value="UniProtKB-KW"/>
</dbReference>
<keyword evidence="2" id="KW-0689">Ribosomal protein</keyword>
<evidence type="ECO:0000256" key="4">
    <source>
        <dbReference type="ARBA" id="ARBA00035279"/>
    </source>
</evidence>
<proteinExistence type="inferred from homology"/>
<dbReference type="InterPro" id="IPR000554">
    <property type="entry name" value="Ribosomal_eS7"/>
</dbReference>
<evidence type="ECO:0000256" key="3">
    <source>
        <dbReference type="ARBA" id="ARBA00023274"/>
    </source>
</evidence>
<protein>
    <recommendedName>
        <fullName evidence="4">Small ribosomal subunit protein eS7</fullName>
    </recommendedName>
    <alternativeName>
        <fullName evidence="5">40S ribosomal protein S7</fullName>
    </alternativeName>
</protein>
<dbReference type="GO" id="GO:0005840">
    <property type="term" value="C:ribosome"/>
    <property type="evidence" value="ECO:0007669"/>
    <property type="project" value="UniProtKB-KW"/>
</dbReference>
<dbReference type="AlphaFoldDB" id="A0A9N9SQ41"/>
<dbReference type="Pfam" id="PF01251">
    <property type="entry name" value="Ribosomal_S7e"/>
    <property type="match status" value="1"/>
</dbReference>
<dbReference type="OrthoDB" id="1724687at2759"/>
<evidence type="ECO:0000256" key="2">
    <source>
        <dbReference type="ARBA" id="ARBA00022980"/>
    </source>
</evidence>
<evidence type="ECO:0000313" key="7">
    <source>
        <dbReference type="Proteomes" id="UP001153709"/>
    </source>
</evidence>
<evidence type="ECO:0000256" key="1">
    <source>
        <dbReference type="ARBA" id="ARBA00007820"/>
    </source>
</evidence>
<gene>
    <name evidence="6" type="ORF">DIABBA_LOCUS1153</name>
</gene>
<keyword evidence="3" id="KW-0687">Ribonucleoprotein</keyword>
<evidence type="ECO:0000256" key="5">
    <source>
        <dbReference type="ARBA" id="ARBA00035404"/>
    </source>
</evidence>
<dbReference type="GO" id="GO:0006412">
    <property type="term" value="P:translation"/>
    <property type="evidence" value="ECO:0007669"/>
    <property type="project" value="InterPro"/>
</dbReference>
<name>A0A9N9SQ41_DIABA</name>
<dbReference type="EMBL" id="OU898276">
    <property type="protein sequence ID" value="CAG9827116.1"/>
    <property type="molecule type" value="Genomic_DNA"/>
</dbReference>